<sequence length="60" mass="6827">MSWTLTIVTAVITAFLIIFLIDWRHDERTNPDTLFKGPAPIRFIKHIAMRIADGFLMGGP</sequence>
<dbReference type="RefSeq" id="WP_093994529.1">
    <property type="nucleotide sequence ID" value="NZ_FXYD01000001.1"/>
</dbReference>
<evidence type="ECO:0000313" key="3">
    <source>
        <dbReference type="Proteomes" id="UP000203464"/>
    </source>
</evidence>
<evidence type="ECO:0000256" key="1">
    <source>
        <dbReference type="SAM" id="Phobius"/>
    </source>
</evidence>
<protein>
    <submittedName>
        <fullName evidence="2">Uncharacterized protein</fullName>
    </submittedName>
</protein>
<reference evidence="3" key="1">
    <citation type="submission" date="2017-05" db="EMBL/GenBank/DDBJ databases">
        <authorList>
            <person name="Rodrigo-Torres L."/>
            <person name="Arahal R. D."/>
            <person name="Lucena T."/>
        </authorList>
    </citation>
    <scope>NUCLEOTIDE SEQUENCE [LARGE SCALE GENOMIC DNA]</scope>
    <source>
        <strain evidence="3">CECT 8868</strain>
    </source>
</reference>
<dbReference type="Proteomes" id="UP000203464">
    <property type="component" value="Unassembled WGS sequence"/>
</dbReference>
<evidence type="ECO:0000313" key="2">
    <source>
        <dbReference type="EMBL" id="SMX30741.1"/>
    </source>
</evidence>
<accession>A0A238JJ96</accession>
<proteinExistence type="predicted"/>
<feature type="transmembrane region" description="Helical" evidence="1">
    <location>
        <begin position="6"/>
        <end position="23"/>
    </location>
</feature>
<keyword evidence="1" id="KW-1133">Transmembrane helix</keyword>
<organism evidence="2 3">
    <name type="scientific">Octadecabacter ascidiaceicola</name>
    <dbReference type="NCBI Taxonomy" id="1655543"/>
    <lineage>
        <taxon>Bacteria</taxon>
        <taxon>Pseudomonadati</taxon>
        <taxon>Pseudomonadota</taxon>
        <taxon>Alphaproteobacteria</taxon>
        <taxon>Rhodobacterales</taxon>
        <taxon>Roseobacteraceae</taxon>
        <taxon>Octadecabacter</taxon>
    </lineage>
</organism>
<keyword evidence="1" id="KW-0812">Transmembrane</keyword>
<keyword evidence="1" id="KW-0472">Membrane</keyword>
<name>A0A238JJ96_9RHOB</name>
<keyword evidence="3" id="KW-1185">Reference proteome</keyword>
<gene>
    <name evidence="2" type="ORF">OCA8868_00005</name>
</gene>
<dbReference type="AlphaFoldDB" id="A0A238JJ96"/>
<dbReference type="EMBL" id="FXYD01000001">
    <property type="protein sequence ID" value="SMX30741.1"/>
    <property type="molecule type" value="Genomic_DNA"/>
</dbReference>